<protein>
    <recommendedName>
        <fullName evidence="2">RING-type domain-containing protein</fullName>
    </recommendedName>
</protein>
<feature type="domain" description="RING-type" evidence="2">
    <location>
        <begin position="22"/>
        <end position="73"/>
    </location>
</feature>
<dbReference type="EMBL" id="JBBJBU010000001">
    <property type="protein sequence ID" value="KAK7207625.1"/>
    <property type="molecule type" value="Genomic_DNA"/>
</dbReference>
<evidence type="ECO:0000313" key="3">
    <source>
        <dbReference type="EMBL" id="KAK7207625.1"/>
    </source>
</evidence>
<gene>
    <name evidence="3" type="ORF">BZA70DRAFT_20641</name>
</gene>
<dbReference type="Pfam" id="PF14634">
    <property type="entry name" value="zf-RING_5"/>
    <property type="match status" value="1"/>
</dbReference>
<organism evidence="3 4">
    <name type="scientific">Myxozyma melibiosi</name>
    <dbReference type="NCBI Taxonomy" id="54550"/>
    <lineage>
        <taxon>Eukaryota</taxon>
        <taxon>Fungi</taxon>
        <taxon>Dikarya</taxon>
        <taxon>Ascomycota</taxon>
        <taxon>Saccharomycotina</taxon>
        <taxon>Lipomycetes</taxon>
        <taxon>Lipomycetales</taxon>
        <taxon>Lipomycetaceae</taxon>
        <taxon>Myxozyma</taxon>
    </lineage>
</organism>
<sequence>MTTSTMREAWLPIDISLPLIYCMKCFRTTTSHNGGFYVMECGHIFCDSHVEIANVSNVASQNFPMNHSCPHCKLTDISVYRIGPKNAHLPPDLAVHFDDFLLSLKRYFESIKYNYESLTFLIRHYQSLPNASELEKQVRHQKDVIAKMVPALEKSALWESFVTSLYTAV</sequence>
<evidence type="ECO:0000313" key="4">
    <source>
        <dbReference type="Proteomes" id="UP001498771"/>
    </source>
</evidence>
<dbReference type="InterPro" id="IPR042123">
    <property type="entry name" value="Zip3/RNF212-like"/>
</dbReference>
<dbReference type="GeneID" id="90035685"/>
<name>A0ABR1FCS3_9ASCO</name>
<dbReference type="InterPro" id="IPR001841">
    <property type="entry name" value="Znf_RING"/>
</dbReference>
<evidence type="ECO:0000259" key="2">
    <source>
        <dbReference type="Pfam" id="PF14634"/>
    </source>
</evidence>
<dbReference type="PANTHER" id="PTHR22663">
    <property type="entry name" value="RING FINGER PROTEIN NARYA-RELATED"/>
    <property type="match status" value="1"/>
</dbReference>
<keyword evidence="1" id="KW-0469">Meiosis</keyword>
<dbReference type="RefSeq" id="XP_064770658.1">
    <property type="nucleotide sequence ID" value="XM_064910173.1"/>
</dbReference>
<dbReference type="PANTHER" id="PTHR22663:SF17">
    <property type="entry name" value="RING FINGER PROTEIN NARYA-RELATED"/>
    <property type="match status" value="1"/>
</dbReference>
<reference evidence="3 4" key="1">
    <citation type="submission" date="2024-03" db="EMBL/GenBank/DDBJ databases">
        <title>Genome-scale model development and genomic sequencing of the oleaginous clade Lipomyces.</title>
        <authorList>
            <consortium name="Lawrence Berkeley National Laboratory"/>
            <person name="Czajka J.J."/>
            <person name="Han Y."/>
            <person name="Kim J."/>
            <person name="Mondo S.J."/>
            <person name="Hofstad B.A."/>
            <person name="Robles A."/>
            <person name="Haridas S."/>
            <person name="Riley R."/>
            <person name="LaButti K."/>
            <person name="Pangilinan J."/>
            <person name="Andreopoulos W."/>
            <person name="Lipzen A."/>
            <person name="Yan J."/>
            <person name="Wang M."/>
            <person name="Ng V."/>
            <person name="Grigoriev I.V."/>
            <person name="Spatafora J.W."/>
            <person name="Magnuson J.K."/>
            <person name="Baker S.E."/>
            <person name="Pomraning K.R."/>
        </authorList>
    </citation>
    <scope>NUCLEOTIDE SEQUENCE [LARGE SCALE GENOMIC DNA]</scope>
    <source>
        <strain evidence="3 4">Phaff 52-87</strain>
    </source>
</reference>
<proteinExistence type="predicted"/>
<evidence type="ECO:0000256" key="1">
    <source>
        <dbReference type="ARBA" id="ARBA00023254"/>
    </source>
</evidence>
<keyword evidence="4" id="KW-1185">Reference proteome</keyword>
<comment type="caution">
    <text evidence="3">The sequence shown here is derived from an EMBL/GenBank/DDBJ whole genome shotgun (WGS) entry which is preliminary data.</text>
</comment>
<dbReference type="Proteomes" id="UP001498771">
    <property type="component" value="Unassembled WGS sequence"/>
</dbReference>
<accession>A0ABR1FCS3</accession>